<feature type="chain" id="PRO_5045238718" description="Lipoprotein" evidence="2">
    <location>
        <begin position="22"/>
        <end position="245"/>
    </location>
</feature>
<dbReference type="Proteomes" id="UP000195573">
    <property type="component" value="Chromosome"/>
</dbReference>
<dbReference type="EMBL" id="CP020880">
    <property type="protein sequence ID" value="ART78068.1"/>
    <property type="molecule type" value="Genomic_DNA"/>
</dbReference>
<protein>
    <recommendedName>
        <fullName evidence="5">Lipoprotein</fullName>
    </recommendedName>
</protein>
<proteinExistence type="predicted"/>
<evidence type="ECO:0008006" key="5">
    <source>
        <dbReference type="Google" id="ProtNLM"/>
    </source>
</evidence>
<feature type="region of interest" description="Disordered" evidence="1">
    <location>
        <begin position="25"/>
        <end position="86"/>
    </location>
</feature>
<feature type="signal peptide" evidence="2">
    <location>
        <begin position="1"/>
        <end position="21"/>
    </location>
</feature>
<gene>
    <name evidence="3" type="ORF">B4U37_19385</name>
</gene>
<sequence length="245" mass="27404">MQKSYLLIVLTCLLLIISACSKTEEKEIVTNNESSEETRDTTSEDTGSADTNEEETTEKEEKPEEDSSTEEAEESEAPSDPGLKVYQPSVGWEKKFTDGEDIVVTEKVIASNEEYVQLAMMVGGNQSIQIYKWTPSEVALVYEEVSVDDASVNMLDSFTPNENPEVLLSETTAQWELVESGVKLDVEYGSFEDVYVIQKVTDEVEDADTIYTRYYAPGYGLVKETYEVTGEYGYSGKSELEVVEK</sequence>
<feature type="compositionally biased region" description="Acidic residues" evidence="1">
    <location>
        <begin position="51"/>
        <end position="77"/>
    </location>
</feature>
<keyword evidence="2" id="KW-0732">Signal</keyword>
<reference evidence="3 4" key="1">
    <citation type="submission" date="2017-04" db="EMBL/GenBank/DDBJ databases">
        <title>Complete Genome Sequence of the Bacillus horikoshii 20a strain from Cuatro Cienegas, Coahuila, Mexico.</title>
        <authorList>
            <person name="Zarza E."/>
            <person name="Alcaraz L.D."/>
            <person name="Aguilar-Salinas B."/>
            <person name="Islas A."/>
            <person name="Olmedo-Alvarez G."/>
        </authorList>
    </citation>
    <scope>NUCLEOTIDE SEQUENCE [LARGE SCALE GENOMIC DNA]</scope>
    <source>
        <strain evidence="3 4">20a</strain>
    </source>
</reference>
<accession>A0ABM6KNQ5</accession>
<evidence type="ECO:0000256" key="1">
    <source>
        <dbReference type="SAM" id="MobiDB-lite"/>
    </source>
</evidence>
<organism evidence="3 4">
    <name type="scientific">Sutcliffiella horikoshii</name>
    <dbReference type="NCBI Taxonomy" id="79883"/>
    <lineage>
        <taxon>Bacteria</taxon>
        <taxon>Bacillati</taxon>
        <taxon>Bacillota</taxon>
        <taxon>Bacilli</taxon>
        <taxon>Bacillales</taxon>
        <taxon>Bacillaceae</taxon>
        <taxon>Sutcliffiella</taxon>
    </lineage>
</organism>
<evidence type="ECO:0000313" key="3">
    <source>
        <dbReference type="EMBL" id="ART78068.1"/>
    </source>
</evidence>
<dbReference type="PROSITE" id="PS51257">
    <property type="entry name" value="PROKAR_LIPOPROTEIN"/>
    <property type="match status" value="1"/>
</dbReference>
<evidence type="ECO:0000313" key="4">
    <source>
        <dbReference type="Proteomes" id="UP000195573"/>
    </source>
</evidence>
<keyword evidence="4" id="KW-1185">Reference proteome</keyword>
<name>A0ABM6KNQ5_9BACI</name>
<evidence type="ECO:0000256" key="2">
    <source>
        <dbReference type="SAM" id="SignalP"/>
    </source>
</evidence>